<dbReference type="Pfam" id="PF18701">
    <property type="entry name" value="DUF5641"/>
    <property type="match status" value="1"/>
</dbReference>
<comment type="caution">
    <text evidence="4">The sequence shown here is derived from an EMBL/GenBank/DDBJ whole genome shotgun (WGS) entry which is preliminary data.</text>
</comment>
<feature type="region of interest" description="Disordered" evidence="2">
    <location>
        <begin position="355"/>
        <end position="377"/>
    </location>
</feature>
<evidence type="ECO:0000256" key="2">
    <source>
        <dbReference type="SAM" id="MobiDB-lite"/>
    </source>
</evidence>
<sequence>MTHYTKLADKTKIVINDKTLLTKPDELEYTFHCCDDADQLVTQLGDLLKDDASKEENITNCAKVPKVLKVSPPKSIVTQQSRGINEVSEMILLDNTRTTMLDFWNEKISQIHSSSVKMSALNKGENKTPRLFTPSESTTSSKRSVSRKKLQAEKLALELKIAEETFANEIEFLRAEQQQRAKLLELQKKAEESRLEYEFEDAIAQEEGSARSRLAKFMPGSDKYEEAWTALQERFGCVDTVVSAGKKRIDQFPTIVKENSMQIRQYQEMVSELIGILKEHDFLHELNSQVPEATVANLPTGLCCRWAEFVEGKPKLSTWDSFANWLEKEAKISKSKQRWMPEKREWKRLDTSKVDRLPDVESEPAQVSLEGEDSSPCQAVEPHEGYRQSANAGCQAGGRALVEVLPIVVFGETRKQQVIALRDLGCNTTLIDESLALSLGLHGKEVDLEIQGVNVRKVFTSQHIKKCHVAQVGREEVQYSLRDVKTIPGLNGPDQKLKWSTIKQEYQHLKDLDLCDTDTGPVQLIIGTNNSDLILPKQIVKPSGQPEIDRLPYAVETLLGWAVTNWLPGERGVVSPYNGFKVYERSSVEDEELKQLVVAQSEIETLGVVKLADPTCSIEDKRALSLMEKTTFKNANEDAYESGLLWREEEPSLPNNYEMAKKRLQSLEKKFESCPEVRERYAKSIQDDIEKGYGKKLSEEEVQCDSKVTWYLPHRFVINPKKPDRLRRVYDASAKFMGQSLNDKIYTGPDLLSSLFGVFLRFCEGRIALAADVKEMYHMLRLPDHDKPAMRFLWRDSLREEPSVYQFERTVFGEVSAPSRANYTMRRNTDENGRDLPLDAEADDGVTTPWRSPLAQMLTNDPDVLATILEQDRSPRFLELSEDKLPTERTLGVIWDAQEDMLRFTGLKGDPGTTKRKILSQAFSVWDPRGLLLPFTIRSKIILQNLNRVKYGWDDELKEVDLQEWCEWHREVEKFDKVRTPRTLLQEQKPIRETAVHVFCDASQDAYGACAYLRRAYTDDTVECGLIAGKGHVAPLKLQSICRLELMGALVAVRLAQTLVKEMTIKIEKIIFWSDFTTVLHWIHQISSTYKAFIGNRVSEIHTVMSNLEVTLGAGTVSWRYVPTEMEDGFLVVGGRLQRAQYLPYKVRHPKIIDSRHELAQLIVEEVHRIYYHPPTEHLHNQIRQDYWIIHGCHVVLNVKFKCNYCFPQTVKPQEQRMGSLPECRLESGMVFRNTGVDFFGPMLLNPSYEDAEVSDREINSTKMWRRSQALANFFWRRFTKEYLPSLTERKKWKEKKQNLKEGDVVLVAEPIHPQGVLPLGRIVSTHPGRDGEEVIAYIDQSMSRNNDPYKVWLFLHKETSKVEAAYCACPAGQRSWLSIIQGKNSNKVRMIENNATREVSIEIHEVPTDAMDRPQAKPSALDGLTRMVESLVDEKRSMNRKMGNLTEPLDLGEEDDVEQDTEEPNIEAKSIVFGHTS</sequence>
<dbReference type="PANTHER" id="PTHR47331:SF1">
    <property type="entry name" value="GAG-LIKE PROTEIN"/>
    <property type="match status" value="1"/>
</dbReference>
<dbReference type="Proteomes" id="UP000225706">
    <property type="component" value="Unassembled WGS sequence"/>
</dbReference>
<keyword evidence="1" id="KW-0175">Coiled coil</keyword>
<organism evidence="4 5">
    <name type="scientific">Stylophora pistillata</name>
    <name type="common">Smooth cauliflower coral</name>
    <dbReference type="NCBI Taxonomy" id="50429"/>
    <lineage>
        <taxon>Eukaryota</taxon>
        <taxon>Metazoa</taxon>
        <taxon>Cnidaria</taxon>
        <taxon>Anthozoa</taxon>
        <taxon>Hexacorallia</taxon>
        <taxon>Scleractinia</taxon>
        <taxon>Astrocoeniina</taxon>
        <taxon>Pocilloporidae</taxon>
        <taxon>Stylophora</taxon>
    </lineage>
</organism>
<dbReference type="EMBL" id="LSMT01000297">
    <property type="protein sequence ID" value="PFX20948.1"/>
    <property type="molecule type" value="Genomic_DNA"/>
</dbReference>
<feature type="region of interest" description="Disordered" evidence="2">
    <location>
        <begin position="1438"/>
        <end position="1478"/>
    </location>
</feature>
<dbReference type="PANTHER" id="PTHR47331">
    <property type="entry name" value="PHD-TYPE DOMAIN-CONTAINING PROTEIN"/>
    <property type="match status" value="1"/>
</dbReference>
<name>A0A2B4RX96_STYPI</name>
<dbReference type="OrthoDB" id="5979785at2759"/>
<feature type="coiled-coil region" evidence="1">
    <location>
        <begin position="145"/>
        <end position="196"/>
    </location>
</feature>
<dbReference type="SUPFAM" id="SSF56672">
    <property type="entry name" value="DNA/RNA polymerases"/>
    <property type="match status" value="1"/>
</dbReference>
<accession>A0A2B4RX96</accession>
<feature type="compositionally biased region" description="Acidic residues" evidence="2">
    <location>
        <begin position="1451"/>
        <end position="1466"/>
    </location>
</feature>
<evidence type="ECO:0000256" key="1">
    <source>
        <dbReference type="SAM" id="Coils"/>
    </source>
</evidence>
<keyword evidence="5" id="KW-1185">Reference proteome</keyword>
<reference evidence="5" key="1">
    <citation type="journal article" date="2017" name="bioRxiv">
        <title>Comparative analysis of the genomes of Stylophora pistillata and Acropora digitifera provides evidence for extensive differences between species of corals.</title>
        <authorList>
            <person name="Voolstra C.R."/>
            <person name="Li Y."/>
            <person name="Liew Y.J."/>
            <person name="Baumgarten S."/>
            <person name="Zoccola D."/>
            <person name="Flot J.-F."/>
            <person name="Tambutte S."/>
            <person name="Allemand D."/>
            <person name="Aranda M."/>
        </authorList>
    </citation>
    <scope>NUCLEOTIDE SEQUENCE [LARGE SCALE GENOMIC DNA]</scope>
</reference>
<evidence type="ECO:0000313" key="5">
    <source>
        <dbReference type="Proteomes" id="UP000225706"/>
    </source>
</evidence>
<dbReference type="InterPro" id="IPR040676">
    <property type="entry name" value="DUF5641"/>
</dbReference>
<dbReference type="CDD" id="cd22265">
    <property type="entry name" value="UDM1_RNF168"/>
    <property type="match status" value="1"/>
</dbReference>
<dbReference type="InterPro" id="IPR043502">
    <property type="entry name" value="DNA/RNA_pol_sf"/>
</dbReference>
<evidence type="ECO:0000259" key="3">
    <source>
        <dbReference type="Pfam" id="PF18701"/>
    </source>
</evidence>
<feature type="domain" description="DUF5641" evidence="3">
    <location>
        <begin position="1264"/>
        <end position="1339"/>
    </location>
</feature>
<protein>
    <recommendedName>
        <fullName evidence="3">DUF5641 domain-containing protein</fullName>
    </recommendedName>
</protein>
<dbReference type="InterPro" id="IPR008042">
    <property type="entry name" value="Retrotrans_Pao"/>
</dbReference>
<proteinExistence type="predicted"/>
<dbReference type="Pfam" id="PF05380">
    <property type="entry name" value="Peptidase_A17"/>
    <property type="match status" value="1"/>
</dbReference>
<gene>
    <name evidence="4" type="ORF">AWC38_SpisGene14572</name>
</gene>
<feature type="region of interest" description="Disordered" evidence="2">
    <location>
        <begin position="122"/>
        <end position="145"/>
    </location>
</feature>
<evidence type="ECO:0000313" key="4">
    <source>
        <dbReference type="EMBL" id="PFX20948.1"/>
    </source>
</evidence>